<proteinExistence type="inferred from homology"/>
<dbReference type="Gene3D" id="3.40.605.10">
    <property type="entry name" value="Aldehyde Dehydrogenase, Chain A, domain 1"/>
    <property type="match status" value="1"/>
</dbReference>
<feature type="non-terminal residue" evidence="4">
    <location>
        <position position="102"/>
    </location>
</feature>
<dbReference type="RefSeq" id="WP_311721145.1">
    <property type="nucleotide sequence ID" value="NZ_JAVREZ010000446.1"/>
</dbReference>
<evidence type="ECO:0000256" key="2">
    <source>
        <dbReference type="ARBA" id="ARBA00023002"/>
    </source>
</evidence>
<dbReference type="PANTHER" id="PTHR42804">
    <property type="entry name" value="ALDEHYDE DEHYDROGENASE"/>
    <property type="match status" value="1"/>
</dbReference>
<evidence type="ECO:0000313" key="5">
    <source>
        <dbReference type="Proteomes" id="UP001183824"/>
    </source>
</evidence>
<keyword evidence="2" id="KW-0560">Oxidoreductase</keyword>
<protein>
    <submittedName>
        <fullName evidence="4">Aldehyde dehydrogenase family protein</fullName>
    </submittedName>
</protein>
<comment type="similarity">
    <text evidence="1">Belongs to the aldehyde dehydrogenase family.</text>
</comment>
<dbReference type="PANTHER" id="PTHR42804:SF1">
    <property type="entry name" value="ALDEHYDE DEHYDROGENASE-RELATED"/>
    <property type="match status" value="1"/>
</dbReference>
<evidence type="ECO:0000313" key="4">
    <source>
        <dbReference type="EMBL" id="MDT0488718.1"/>
    </source>
</evidence>
<evidence type="ECO:0000259" key="3">
    <source>
        <dbReference type="Pfam" id="PF00171"/>
    </source>
</evidence>
<sequence>MTQSAAAIRTEFDKLFIGGHWVEPSTSEVIEVFSPATGEKVGQVPLAAEADVNAACAAARKAFDEGPWPHKTPEERQAVLAKAVELINERADEFKHLLKLET</sequence>
<dbReference type="InterPro" id="IPR015590">
    <property type="entry name" value="Aldehyde_DH_dom"/>
</dbReference>
<feature type="domain" description="Aldehyde dehydrogenase" evidence="3">
    <location>
        <begin position="21"/>
        <end position="102"/>
    </location>
</feature>
<accession>A0ABU2VSY9</accession>
<dbReference type="InterPro" id="IPR016162">
    <property type="entry name" value="Ald_DH_N"/>
</dbReference>
<dbReference type="SUPFAM" id="SSF53720">
    <property type="entry name" value="ALDH-like"/>
    <property type="match status" value="1"/>
</dbReference>
<reference evidence="5" key="1">
    <citation type="submission" date="2023-07" db="EMBL/GenBank/DDBJ databases">
        <title>30 novel species of actinomycetes from the DSMZ collection.</title>
        <authorList>
            <person name="Nouioui I."/>
        </authorList>
    </citation>
    <scope>NUCLEOTIDE SEQUENCE [LARGE SCALE GENOMIC DNA]</scope>
    <source>
        <strain evidence="5">DSM 41640</strain>
    </source>
</reference>
<name>A0ABU2VSY9_9ACTN</name>
<gene>
    <name evidence="4" type="ORF">RNB18_52715</name>
</gene>
<keyword evidence="5" id="KW-1185">Reference proteome</keyword>
<dbReference type="Proteomes" id="UP001183824">
    <property type="component" value="Unassembled WGS sequence"/>
</dbReference>
<evidence type="ECO:0000256" key="1">
    <source>
        <dbReference type="ARBA" id="ARBA00009986"/>
    </source>
</evidence>
<comment type="caution">
    <text evidence="4">The sequence shown here is derived from an EMBL/GenBank/DDBJ whole genome shotgun (WGS) entry which is preliminary data.</text>
</comment>
<dbReference type="Pfam" id="PF00171">
    <property type="entry name" value="Aldedh"/>
    <property type="match status" value="1"/>
</dbReference>
<organism evidence="4 5">
    <name type="scientific">Streptomyces doebereineriae</name>
    <dbReference type="NCBI Taxonomy" id="3075528"/>
    <lineage>
        <taxon>Bacteria</taxon>
        <taxon>Bacillati</taxon>
        <taxon>Actinomycetota</taxon>
        <taxon>Actinomycetes</taxon>
        <taxon>Kitasatosporales</taxon>
        <taxon>Streptomycetaceae</taxon>
        <taxon>Streptomyces</taxon>
    </lineage>
</organism>
<dbReference type="InterPro" id="IPR016161">
    <property type="entry name" value="Ald_DH/histidinol_DH"/>
</dbReference>
<dbReference type="EMBL" id="JAVREZ010000446">
    <property type="protein sequence ID" value="MDT0488718.1"/>
    <property type="molecule type" value="Genomic_DNA"/>
</dbReference>